<organism evidence="1 2">
    <name type="scientific">Ambrosiozyma monospora</name>
    <name type="common">Yeast</name>
    <name type="synonym">Endomycopsis monosporus</name>
    <dbReference type="NCBI Taxonomy" id="43982"/>
    <lineage>
        <taxon>Eukaryota</taxon>
        <taxon>Fungi</taxon>
        <taxon>Dikarya</taxon>
        <taxon>Ascomycota</taxon>
        <taxon>Saccharomycotina</taxon>
        <taxon>Pichiomycetes</taxon>
        <taxon>Pichiales</taxon>
        <taxon>Pichiaceae</taxon>
        <taxon>Ambrosiozyma</taxon>
    </lineage>
</organism>
<proteinExistence type="predicted"/>
<dbReference type="Proteomes" id="UP001165064">
    <property type="component" value="Unassembled WGS sequence"/>
</dbReference>
<name>A0ACB5T666_AMBMO</name>
<gene>
    <name evidence="1" type="ORF">Amon02_000549400</name>
</gene>
<protein>
    <submittedName>
        <fullName evidence="1">Unnamed protein product</fullName>
    </submittedName>
</protein>
<evidence type="ECO:0000313" key="1">
    <source>
        <dbReference type="EMBL" id="GME82400.1"/>
    </source>
</evidence>
<keyword evidence="2" id="KW-1185">Reference proteome</keyword>
<comment type="caution">
    <text evidence="1">The sequence shown here is derived from an EMBL/GenBank/DDBJ whole genome shotgun (WGS) entry which is preliminary data.</text>
</comment>
<sequence length="188" mass="21218">MSHQAATSEPIHNNADQTFTKEHSSRYENPSLRLMLKANCNAILSYASPNQPPETIGALVGDYTKPEFGLTEENFLLKPNDPEVSPIFKSKKPIKMLDFACGTGLLDYYLASYLPENSEIVGVDISKNQLDIFEKRLDKIQNKNPTLKIKLAEFDILNEEFNKKKSLSSPKDLQENTFDLIICSISFL</sequence>
<accession>A0ACB5T666</accession>
<reference evidence="1" key="1">
    <citation type="submission" date="2023-04" db="EMBL/GenBank/DDBJ databases">
        <title>Ambrosiozyma monospora NBRC 10751.</title>
        <authorList>
            <person name="Ichikawa N."/>
            <person name="Sato H."/>
            <person name="Tonouchi N."/>
        </authorList>
    </citation>
    <scope>NUCLEOTIDE SEQUENCE</scope>
    <source>
        <strain evidence="1">NBRC 10751</strain>
    </source>
</reference>
<dbReference type="EMBL" id="BSXS01004054">
    <property type="protein sequence ID" value="GME82400.1"/>
    <property type="molecule type" value="Genomic_DNA"/>
</dbReference>
<evidence type="ECO:0000313" key="2">
    <source>
        <dbReference type="Proteomes" id="UP001165064"/>
    </source>
</evidence>